<comment type="caution">
    <text evidence="3">The sequence shown here is derived from an EMBL/GenBank/DDBJ whole genome shotgun (WGS) entry which is preliminary data.</text>
</comment>
<protein>
    <recommendedName>
        <fullName evidence="5">Cysteine and tyrosine-rich protein 1</fullName>
    </recommendedName>
</protein>
<sequence>MATLSNMCMLLLQTLLLAVSGELCPYGYTYHSQYLSRYCSDGCCGTKYSDYSDVCCSYNELTGGAIAGIVIGSLFVVFVVICCIVACCAAVNNSSRRTGTIIQPASTGMQTVVVNSTTVSQGQSAFPVQHGAVGYGYNFVVQPPPYA</sequence>
<dbReference type="AlphaFoldDB" id="A0ABD3XQY9"/>
<dbReference type="Proteomes" id="UP001634394">
    <property type="component" value="Unassembled WGS sequence"/>
</dbReference>
<evidence type="ECO:0008006" key="5">
    <source>
        <dbReference type="Google" id="ProtNLM"/>
    </source>
</evidence>
<keyword evidence="1" id="KW-1133">Transmembrane helix</keyword>
<feature type="transmembrane region" description="Helical" evidence="1">
    <location>
        <begin position="66"/>
        <end position="91"/>
    </location>
</feature>
<keyword evidence="1" id="KW-0472">Membrane</keyword>
<feature type="signal peptide" evidence="2">
    <location>
        <begin position="1"/>
        <end position="21"/>
    </location>
</feature>
<gene>
    <name evidence="3" type="ORF">ACJMK2_000428</name>
</gene>
<organism evidence="3 4">
    <name type="scientific">Sinanodonta woodiana</name>
    <name type="common">Chinese pond mussel</name>
    <name type="synonym">Anodonta woodiana</name>
    <dbReference type="NCBI Taxonomy" id="1069815"/>
    <lineage>
        <taxon>Eukaryota</taxon>
        <taxon>Metazoa</taxon>
        <taxon>Spiralia</taxon>
        <taxon>Lophotrochozoa</taxon>
        <taxon>Mollusca</taxon>
        <taxon>Bivalvia</taxon>
        <taxon>Autobranchia</taxon>
        <taxon>Heteroconchia</taxon>
        <taxon>Palaeoheterodonta</taxon>
        <taxon>Unionida</taxon>
        <taxon>Unionoidea</taxon>
        <taxon>Unionidae</taxon>
        <taxon>Unioninae</taxon>
        <taxon>Sinanodonta</taxon>
    </lineage>
</organism>
<evidence type="ECO:0000313" key="3">
    <source>
        <dbReference type="EMBL" id="KAL3888045.1"/>
    </source>
</evidence>
<proteinExistence type="predicted"/>
<accession>A0ABD3XQY9</accession>
<evidence type="ECO:0000256" key="2">
    <source>
        <dbReference type="SAM" id="SignalP"/>
    </source>
</evidence>
<name>A0ABD3XQY9_SINWO</name>
<keyword evidence="1" id="KW-0812">Transmembrane</keyword>
<keyword evidence="2" id="KW-0732">Signal</keyword>
<keyword evidence="4" id="KW-1185">Reference proteome</keyword>
<evidence type="ECO:0000256" key="1">
    <source>
        <dbReference type="SAM" id="Phobius"/>
    </source>
</evidence>
<feature type="chain" id="PRO_5044853958" description="Cysteine and tyrosine-rich protein 1" evidence="2">
    <location>
        <begin position="22"/>
        <end position="147"/>
    </location>
</feature>
<dbReference type="EMBL" id="JBJQND010000001">
    <property type="protein sequence ID" value="KAL3888045.1"/>
    <property type="molecule type" value="Genomic_DNA"/>
</dbReference>
<evidence type="ECO:0000313" key="4">
    <source>
        <dbReference type="Proteomes" id="UP001634394"/>
    </source>
</evidence>
<reference evidence="3 4" key="1">
    <citation type="submission" date="2024-11" db="EMBL/GenBank/DDBJ databases">
        <title>Chromosome-level genome assembly of the freshwater bivalve Anodonta woodiana.</title>
        <authorList>
            <person name="Chen X."/>
        </authorList>
    </citation>
    <scope>NUCLEOTIDE SEQUENCE [LARGE SCALE GENOMIC DNA]</scope>
    <source>
        <strain evidence="3">MN2024</strain>
        <tissue evidence="3">Gills</tissue>
    </source>
</reference>